<name>A0A381TID1_9ZZZZ</name>
<feature type="non-terminal residue" evidence="2">
    <location>
        <position position="50"/>
    </location>
</feature>
<dbReference type="GO" id="GO:0004176">
    <property type="term" value="F:ATP-dependent peptidase activity"/>
    <property type="evidence" value="ECO:0007669"/>
    <property type="project" value="InterPro"/>
</dbReference>
<dbReference type="Pfam" id="PF01434">
    <property type="entry name" value="Peptidase_M41"/>
    <property type="match status" value="1"/>
</dbReference>
<dbReference type="GO" id="GO:0004222">
    <property type="term" value="F:metalloendopeptidase activity"/>
    <property type="evidence" value="ECO:0007669"/>
    <property type="project" value="InterPro"/>
</dbReference>
<dbReference type="EMBL" id="UINC01004638">
    <property type="protein sequence ID" value="SVA15810.1"/>
    <property type="molecule type" value="Genomic_DNA"/>
</dbReference>
<feature type="domain" description="Peptidase M41" evidence="1">
    <location>
        <begin position="18"/>
        <end position="50"/>
    </location>
</feature>
<evidence type="ECO:0000313" key="2">
    <source>
        <dbReference type="EMBL" id="SVA15810.1"/>
    </source>
</evidence>
<protein>
    <recommendedName>
        <fullName evidence="1">Peptidase M41 domain-containing protein</fullName>
    </recommendedName>
</protein>
<dbReference type="InterPro" id="IPR037219">
    <property type="entry name" value="Peptidase_M41-like"/>
</dbReference>
<dbReference type="GO" id="GO:0005524">
    <property type="term" value="F:ATP binding"/>
    <property type="evidence" value="ECO:0007669"/>
    <property type="project" value="InterPro"/>
</dbReference>
<proteinExistence type="predicted"/>
<gene>
    <name evidence="2" type="ORF">METZ01_LOCUS68664</name>
</gene>
<dbReference type="InterPro" id="IPR000642">
    <property type="entry name" value="Peptidase_M41"/>
</dbReference>
<dbReference type="GO" id="GO:0006508">
    <property type="term" value="P:proteolysis"/>
    <property type="evidence" value="ECO:0007669"/>
    <property type="project" value="InterPro"/>
</dbReference>
<organism evidence="2">
    <name type="scientific">marine metagenome</name>
    <dbReference type="NCBI Taxonomy" id="408172"/>
    <lineage>
        <taxon>unclassified sequences</taxon>
        <taxon>metagenomes</taxon>
        <taxon>ecological metagenomes</taxon>
    </lineage>
</organism>
<dbReference type="SUPFAM" id="SSF140990">
    <property type="entry name" value="FtsH protease domain-like"/>
    <property type="match status" value="1"/>
</dbReference>
<dbReference type="AlphaFoldDB" id="A0A381TID1"/>
<sequence length="50" mass="5325">MINGAAPGLRFIIPAMESNIEREATAYHEAGHAVAGFALKRAFTKVSIVP</sequence>
<reference evidence="2" key="1">
    <citation type="submission" date="2018-05" db="EMBL/GenBank/DDBJ databases">
        <authorList>
            <person name="Lanie J.A."/>
            <person name="Ng W.-L."/>
            <person name="Kazmierczak K.M."/>
            <person name="Andrzejewski T.M."/>
            <person name="Davidsen T.M."/>
            <person name="Wayne K.J."/>
            <person name="Tettelin H."/>
            <person name="Glass J.I."/>
            <person name="Rusch D."/>
            <person name="Podicherti R."/>
            <person name="Tsui H.-C.T."/>
            <person name="Winkler M.E."/>
        </authorList>
    </citation>
    <scope>NUCLEOTIDE SEQUENCE</scope>
</reference>
<evidence type="ECO:0000259" key="1">
    <source>
        <dbReference type="Pfam" id="PF01434"/>
    </source>
</evidence>
<accession>A0A381TID1</accession>
<dbReference type="Gene3D" id="1.20.58.760">
    <property type="entry name" value="Peptidase M41"/>
    <property type="match status" value="1"/>
</dbReference>